<feature type="compositionally biased region" description="Basic residues" evidence="1">
    <location>
        <begin position="77"/>
        <end position="93"/>
    </location>
</feature>
<accession>A0ABU9ZHK3</accession>
<keyword evidence="3" id="KW-1185">Reference proteome</keyword>
<comment type="caution">
    <text evidence="2">The sequence shown here is derived from an EMBL/GenBank/DDBJ whole genome shotgun (WGS) entry which is preliminary data.</text>
</comment>
<evidence type="ECO:0000313" key="2">
    <source>
        <dbReference type="EMBL" id="MEN3230535.1"/>
    </source>
</evidence>
<dbReference type="Proteomes" id="UP001404845">
    <property type="component" value="Unassembled WGS sequence"/>
</dbReference>
<proteinExistence type="predicted"/>
<feature type="region of interest" description="Disordered" evidence="1">
    <location>
        <begin position="60"/>
        <end position="103"/>
    </location>
</feature>
<gene>
    <name evidence="2" type="ORF">PUR21_23420</name>
</gene>
<protein>
    <submittedName>
        <fullName evidence="2">Uncharacterized protein</fullName>
    </submittedName>
</protein>
<feature type="region of interest" description="Disordered" evidence="1">
    <location>
        <begin position="1"/>
        <end position="22"/>
    </location>
</feature>
<evidence type="ECO:0000256" key="1">
    <source>
        <dbReference type="SAM" id="MobiDB-lite"/>
    </source>
</evidence>
<name>A0ABU9ZHK3_9HYPH</name>
<dbReference type="EMBL" id="JAQYXL010000001">
    <property type="protein sequence ID" value="MEN3230535.1"/>
    <property type="molecule type" value="Genomic_DNA"/>
</dbReference>
<evidence type="ECO:0000313" key="3">
    <source>
        <dbReference type="Proteomes" id="UP001404845"/>
    </source>
</evidence>
<dbReference type="RefSeq" id="WP_200671653.1">
    <property type="nucleotide sequence ID" value="NZ_JACWCW010000086.1"/>
</dbReference>
<reference evidence="2 3" key="1">
    <citation type="journal article" date="2023" name="PLoS ONE">
        <title>Complete genome assembly of Hawai'i environmental nontuberculous mycobacteria reveals unexpected co-isolation with methylobacteria.</title>
        <authorList>
            <person name="Hendrix J."/>
            <person name="Epperson L.E."/>
            <person name="Tong E.I."/>
            <person name="Chan Y.L."/>
            <person name="Hasan N.A."/>
            <person name="Dawrs S.N."/>
            <person name="Norton G.J."/>
            <person name="Virdi R."/>
            <person name="Crooks J.L."/>
            <person name="Chan E.D."/>
            <person name="Honda J.R."/>
            <person name="Strong M."/>
        </authorList>
    </citation>
    <scope>NUCLEOTIDE SEQUENCE [LARGE SCALE GENOMIC DNA]</scope>
    <source>
        <strain evidence="2 3">NJH_HI01</strain>
    </source>
</reference>
<organism evidence="2 3">
    <name type="scientific">Methylorubrum rhodesianum</name>
    <dbReference type="NCBI Taxonomy" id="29427"/>
    <lineage>
        <taxon>Bacteria</taxon>
        <taxon>Pseudomonadati</taxon>
        <taxon>Pseudomonadota</taxon>
        <taxon>Alphaproteobacteria</taxon>
        <taxon>Hyphomicrobiales</taxon>
        <taxon>Methylobacteriaceae</taxon>
        <taxon>Methylorubrum</taxon>
    </lineage>
</organism>
<sequence>MIRHSFTCAENSPLEAGGIGTTSDTFKIGRIGGFVKRDEPRRSFDEGTRTHGTSRCRVAEPIRSASAYARSPPGGRDRRRQMSRHRSFPRRHGPSLSPFARRTRRGCRNAKRLSFEASAVAAVHGALGLGIDHDLRGLLAHSGLGEDAVAAVRFRGPDREYGVILPTDRTWKRPRLRRLAYSVAAQASASGVRSLVVPPAHVRLEPRLANALRIFQRKETPASGDAEAVTRIIEARGGEASLSECEAALDSPLARERIFGLVFGGHLQMDLSSALTERSTVRLRPPDWTFRWDVLGWHPIVGESAGPPPPPDVATIPVPTG</sequence>